<protein>
    <submittedName>
        <fullName evidence="2">Uncharacterized protein</fullName>
    </submittedName>
</protein>
<dbReference type="AlphaFoldDB" id="A0A8S0W114"/>
<comment type="caution">
    <text evidence="2">The sequence shown here is derived from an EMBL/GenBank/DDBJ whole genome shotgun (WGS) entry which is preliminary data.</text>
</comment>
<proteinExistence type="predicted"/>
<keyword evidence="3" id="KW-1185">Reference proteome</keyword>
<reference evidence="2 3" key="1">
    <citation type="submission" date="2020-01" db="EMBL/GenBank/DDBJ databases">
        <authorList>
            <person name="Gupta K D."/>
        </authorList>
    </citation>
    <scope>NUCLEOTIDE SEQUENCE [LARGE SCALE GENOMIC DNA]</scope>
</reference>
<feature type="chain" id="PRO_5035802252" evidence="1">
    <location>
        <begin position="21"/>
        <end position="105"/>
    </location>
</feature>
<organism evidence="2 3">
    <name type="scientific">Cyclocybe aegerita</name>
    <name type="common">Black poplar mushroom</name>
    <name type="synonym">Agrocybe aegerita</name>
    <dbReference type="NCBI Taxonomy" id="1973307"/>
    <lineage>
        <taxon>Eukaryota</taxon>
        <taxon>Fungi</taxon>
        <taxon>Dikarya</taxon>
        <taxon>Basidiomycota</taxon>
        <taxon>Agaricomycotina</taxon>
        <taxon>Agaricomycetes</taxon>
        <taxon>Agaricomycetidae</taxon>
        <taxon>Agaricales</taxon>
        <taxon>Agaricineae</taxon>
        <taxon>Bolbitiaceae</taxon>
        <taxon>Cyclocybe</taxon>
    </lineage>
</organism>
<name>A0A8S0W114_CYCAE</name>
<keyword evidence="1" id="KW-0732">Signal</keyword>
<gene>
    <name evidence="2" type="ORF">AAE3_LOCUS13159</name>
</gene>
<sequence length="105" mass="10791">MKISATFAALAFALATTVAAGPAATVVDEAAATGVSSLEVEALEARANDPQCSYGNIAGQHCNDQQCRDGGGWCKYNAATKRCSMQNMRGSGSPVACHSCTCRKS</sequence>
<dbReference type="Proteomes" id="UP000467700">
    <property type="component" value="Unassembled WGS sequence"/>
</dbReference>
<accession>A0A8S0W114</accession>
<evidence type="ECO:0000313" key="2">
    <source>
        <dbReference type="EMBL" id="CAA7271014.1"/>
    </source>
</evidence>
<evidence type="ECO:0000256" key="1">
    <source>
        <dbReference type="SAM" id="SignalP"/>
    </source>
</evidence>
<dbReference type="OrthoDB" id="3009053at2759"/>
<evidence type="ECO:0000313" key="3">
    <source>
        <dbReference type="Proteomes" id="UP000467700"/>
    </source>
</evidence>
<feature type="signal peptide" evidence="1">
    <location>
        <begin position="1"/>
        <end position="20"/>
    </location>
</feature>
<dbReference type="EMBL" id="CACVBS010000101">
    <property type="protein sequence ID" value="CAA7271014.1"/>
    <property type="molecule type" value="Genomic_DNA"/>
</dbReference>